<feature type="compositionally biased region" description="Pro residues" evidence="6">
    <location>
        <begin position="638"/>
        <end position="652"/>
    </location>
</feature>
<feature type="compositionally biased region" description="Polar residues" evidence="6">
    <location>
        <begin position="747"/>
        <end position="759"/>
    </location>
</feature>
<protein>
    <submittedName>
        <fullName evidence="9">Protein disabled-like</fullName>
    </submittedName>
</protein>
<dbReference type="SUPFAM" id="SSF50729">
    <property type="entry name" value="PH domain-like"/>
    <property type="match status" value="1"/>
</dbReference>
<keyword evidence="5" id="KW-0221">Differentiation</keyword>
<comment type="subcellular location">
    <subcellularLocation>
        <location evidence="1">Cytoplasm</location>
    </subcellularLocation>
</comment>
<evidence type="ECO:0000256" key="1">
    <source>
        <dbReference type="ARBA" id="ARBA00004496"/>
    </source>
</evidence>
<feature type="region of interest" description="Disordered" evidence="6">
    <location>
        <begin position="887"/>
        <end position="939"/>
    </location>
</feature>
<name>A0ABM1S8M1_LIMPO</name>
<evidence type="ECO:0000256" key="5">
    <source>
        <dbReference type="ARBA" id="ARBA00022782"/>
    </source>
</evidence>
<keyword evidence="8" id="KW-1185">Reference proteome</keyword>
<reference evidence="9" key="1">
    <citation type="submission" date="2025-08" db="UniProtKB">
        <authorList>
            <consortium name="RefSeq"/>
        </authorList>
    </citation>
    <scope>IDENTIFICATION</scope>
    <source>
        <tissue evidence="9">Muscle</tissue>
    </source>
</reference>
<feature type="compositionally biased region" description="Basic and acidic residues" evidence="6">
    <location>
        <begin position="27"/>
        <end position="58"/>
    </location>
</feature>
<dbReference type="RefSeq" id="XP_022239976.1">
    <property type="nucleotide sequence ID" value="XM_022384268.1"/>
</dbReference>
<evidence type="ECO:0000256" key="6">
    <source>
        <dbReference type="SAM" id="MobiDB-lite"/>
    </source>
</evidence>
<feature type="compositionally biased region" description="Low complexity" evidence="6">
    <location>
        <begin position="653"/>
        <end position="662"/>
    </location>
</feature>
<feature type="compositionally biased region" description="Pro residues" evidence="6">
    <location>
        <begin position="594"/>
        <end position="607"/>
    </location>
</feature>
<dbReference type="InterPro" id="IPR006020">
    <property type="entry name" value="PTB/PI_dom"/>
</dbReference>
<feature type="compositionally biased region" description="Basic and acidic residues" evidence="6">
    <location>
        <begin position="666"/>
        <end position="675"/>
    </location>
</feature>
<feature type="compositionally biased region" description="Basic and acidic residues" evidence="6">
    <location>
        <begin position="1"/>
        <end position="20"/>
    </location>
</feature>
<feature type="region of interest" description="Disordered" evidence="6">
    <location>
        <begin position="847"/>
        <end position="868"/>
    </location>
</feature>
<dbReference type="PROSITE" id="PS01179">
    <property type="entry name" value="PID"/>
    <property type="match status" value="1"/>
</dbReference>
<feature type="region of interest" description="Disordered" evidence="6">
    <location>
        <begin position="207"/>
        <end position="276"/>
    </location>
</feature>
<proteinExistence type="predicted"/>
<dbReference type="GeneID" id="106458125"/>
<feature type="compositionally biased region" description="Polar residues" evidence="6">
    <location>
        <begin position="254"/>
        <end position="271"/>
    </location>
</feature>
<feature type="region of interest" description="Disordered" evidence="6">
    <location>
        <begin position="352"/>
        <end position="384"/>
    </location>
</feature>
<feature type="compositionally biased region" description="Basic and acidic residues" evidence="6">
    <location>
        <begin position="207"/>
        <end position="222"/>
    </location>
</feature>
<dbReference type="SMART" id="SM00462">
    <property type="entry name" value="PTB"/>
    <property type="match status" value="1"/>
</dbReference>
<feature type="compositionally biased region" description="Polar residues" evidence="6">
    <location>
        <begin position="778"/>
        <end position="787"/>
    </location>
</feature>
<dbReference type="InterPro" id="IPR011993">
    <property type="entry name" value="PH-like_dom_sf"/>
</dbReference>
<feature type="compositionally biased region" description="Polar residues" evidence="6">
    <location>
        <begin position="518"/>
        <end position="538"/>
    </location>
</feature>
<feature type="domain" description="PID" evidence="7">
    <location>
        <begin position="77"/>
        <end position="217"/>
    </location>
</feature>
<evidence type="ECO:0000313" key="8">
    <source>
        <dbReference type="Proteomes" id="UP000694941"/>
    </source>
</evidence>
<sequence length="939" mass="103240">MKESDIMEKDLDENSIKEDGVSTTSSETKDQGSDKKSKDLAEKKKIKKETKTQKEAKAGQKMKQVKKEKTDISKFQGDGIQFKAKLIGQEDVNEARGDKMCQESLQRLKAIVRSSGEHKHRITLNVSLAGIRIKDEKTNEELHHHPVHTVSFISQDISDARAFGYICNVDNQYHKFIAIKTEKSASQVVIALRDLFQVILESKQKEMEKAKQEQQDKQKSEEENVDSIADNSPNGVDEPDIPCSAKEENIYSDIKQTTRPETVQSENSSIQKPEETTLKDSVDVGNLLDLQFELNSLQLGIQQMDSSIAATATAFDSTGDTPENDPFTSAFVLTPQKVDFIASKTKDDLETTQLASRISSTSDLDIPPALPPRTRTAPTSSEPTFSQISFNELKSEADKYAAFSQIDSIPSIFDNPDIVKVDLPSKETSQLDISFAKTDNENSSAIVEPPPKPSRSIDLSVFAELDPLGRDRPFIEKKNFFHELKNPPKKVLKDLLGDSTEASQETVSAKPDPPLSADQVSSLYGSPSKQFTGVSGTTPPGFMSPKLRASNPFICDSAPPPPPPPRIPARASEPSFNVIPSPPPKLPHRNCVTPTPPPPPRKIPPHPLQDSNENQLSKYSLDSSVHESPSKSNSSPVASPPIPIPSRKPPSFPLSTSPFSAFTENDSPHTTERKTGLLLVGSTNSFDFGTHSKEEHSVSINQGNSVARPRPSGHTNTLGSSPTKLRTPTRENASISPKNVTKRNPFVKSQTVSFWSGSDGSEDTTTRKRDGILPVSLPSPSASHGYQKGPSSFMANGTSFWGQEKDFFLDSFSTSQERADLLISYLKPSQLPINTNDSQTTLSFCSNSTEGSANGNQLKQPVSTPYTPEENNIFRRKFDPFADDFFQTDISQSEQNPAEQESEKHVSVIGDPQTHSNGWTSPKEPVYSKINKVNKEEGT</sequence>
<evidence type="ECO:0000256" key="3">
    <source>
        <dbReference type="ARBA" id="ARBA00022490"/>
    </source>
</evidence>
<gene>
    <name evidence="9" type="primary">LOC106458125</name>
</gene>
<feature type="compositionally biased region" description="Pro residues" evidence="6">
    <location>
        <begin position="558"/>
        <end position="567"/>
    </location>
</feature>
<evidence type="ECO:0000259" key="7">
    <source>
        <dbReference type="PROSITE" id="PS01179"/>
    </source>
</evidence>
<feature type="compositionally biased region" description="Polar residues" evidence="6">
    <location>
        <begin position="713"/>
        <end position="739"/>
    </location>
</feature>
<dbReference type="InterPro" id="IPR048561">
    <property type="entry name" value="Dab_PTB"/>
</dbReference>
<feature type="region of interest" description="Disordered" evidence="6">
    <location>
        <begin position="502"/>
        <end position="787"/>
    </location>
</feature>
<dbReference type="Gene3D" id="2.30.29.30">
    <property type="entry name" value="Pleckstrin-homology domain (PH domain)/Phosphotyrosine-binding domain (PTB)"/>
    <property type="match status" value="1"/>
</dbReference>
<feature type="compositionally biased region" description="Low complexity" evidence="6">
    <location>
        <begin position="372"/>
        <end position="384"/>
    </location>
</feature>
<evidence type="ECO:0000256" key="2">
    <source>
        <dbReference type="ARBA" id="ARBA00022473"/>
    </source>
</evidence>
<feature type="compositionally biased region" description="Polar residues" evidence="6">
    <location>
        <begin position="609"/>
        <end position="622"/>
    </location>
</feature>
<evidence type="ECO:0000256" key="4">
    <source>
        <dbReference type="ARBA" id="ARBA00022553"/>
    </source>
</evidence>
<keyword evidence="3" id="KW-0963">Cytoplasm</keyword>
<dbReference type="PANTHER" id="PTHR47695">
    <property type="entry name" value="PID DOMAIN-CONTAINING PROTEIN"/>
    <property type="match status" value="1"/>
</dbReference>
<keyword evidence="4" id="KW-0597">Phosphoprotein</keyword>
<dbReference type="PANTHER" id="PTHR47695:SF3">
    <property type="entry name" value="PID DOMAIN-CONTAINING PROTEIN"/>
    <property type="match status" value="1"/>
</dbReference>
<dbReference type="Proteomes" id="UP000694941">
    <property type="component" value="Unplaced"/>
</dbReference>
<feature type="compositionally biased region" description="Polar residues" evidence="6">
    <location>
        <begin position="352"/>
        <end position="363"/>
    </location>
</feature>
<feature type="compositionally biased region" description="Polar residues" evidence="6">
    <location>
        <begin position="888"/>
        <end position="899"/>
    </location>
</feature>
<dbReference type="CDD" id="cd01215">
    <property type="entry name" value="PTB_Dab"/>
    <property type="match status" value="1"/>
</dbReference>
<evidence type="ECO:0000313" key="9">
    <source>
        <dbReference type="RefSeq" id="XP_022239976.1"/>
    </source>
</evidence>
<keyword evidence="2" id="KW-0217">Developmental protein</keyword>
<dbReference type="Pfam" id="PF00640">
    <property type="entry name" value="PID"/>
    <property type="match status" value="1"/>
</dbReference>
<organism evidence="8 9">
    <name type="scientific">Limulus polyphemus</name>
    <name type="common">Atlantic horseshoe crab</name>
    <dbReference type="NCBI Taxonomy" id="6850"/>
    <lineage>
        <taxon>Eukaryota</taxon>
        <taxon>Metazoa</taxon>
        <taxon>Ecdysozoa</taxon>
        <taxon>Arthropoda</taxon>
        <taxon>Chelicerata</taxon>
        <taxon>Merostomata</taxon>
        <taxon>Xiphosura</taxon>
        <taxon>Limulidae</taxon>
        <taxon>Limulus</taxon>
    </lineage>
</organism>
<accession>A0ABM1S8M1</accession>
<feature type="region of interest" description="Disordered" evidence="6">
    <location>
        <begin position="1"/>
        <end position="70"/>
    </location>
</feature>